<evidence type="ECO:0000313" key="2">
    <source>
        <dbReference type="EMBL" id="MFC5495773.1"/>
    </source>
</evidence>
<dbReference type="InterPro" id="IPR041413">
    <property type="entry name" value="MLTR_LBD"/>
</dbReference>
<dbReference type="SMART" id="SM00530">
    <property type="entry name" value="HTH_XRE"/>
    <property type="match status" value="1"/>
</dbReference>
<dbReference type="InterPro" id="IPR001387">
    <property type="entry name" value="Cro/C1-type_HTH"/>
</dbReference>
<dbReference type="Proteomes" id="UP001595956">
    <property type="component" value="Unassembled WGS sequence"/>
</dbReference>
<feature type="domain" description="HTH cro/C1-type" evidence="1">
    <location>
        <begin position="18"/>
        <end position="72"/>
    </location>
</feature>
<name>A0ABW0N969_9ACTN</name>
<accession>A0ABW0N969</accession>
<dbReference type="EMBL" id="JBHSMD010000011">
    <property type="protein sequence ID" value="MFC5495773.1"/>
    <property type="molecule type" value="Genomic_DNA"/>
</dbReference>
<dbReference type="SUPFAM" id="SSF47413">
    <property type="entry name" value="lambda repressor-like DNA-binding domains"/>
    <property type="match status" value="1"/>
</dbReference>
<proteinExistence type="predicted"/>
<reference evidence="3" key="1">
    <citation type="journal article" date="2019" name="Int. J. Syst. Evol. Microbiol.">
        <title>The Global Catalogue of Microorganisms (GCM) 10K type strain sequencing project: providing services to taxonomists for standard genome sequencing and annotation.</title>
        <authorList>
            <consortium name="The Broad Institute Genomics Platform"/>
            <consortium name="The Broad Institute Genome Sequencing Center for Infectious Disease"/>
            <person name="Wu L."/>
            <person name="Ma J."/>
        </authorList>
    </citation>
    <scope>NUCLEOTIDE SEQUENCE [LARGE SCALE GENOMIC DNA]</scope>
    <source>
        <strain evidence="3">KACC 13778</strain>
    </source>
</reference>
<organism evidence="2 3">
    <name type="scientific">Nocardioides caricicola</name>
    <dbReference type="NCBI Taxonomy" id="634770"/>
    <lineage>
        <taxon>Bacteria</taxon>
        <taxon>Bacillati</taxon>
        <taxon>Actinomycetota</taxon>
        <taxon>Actinomycetes</taxon>
        <taxon>Propionibacteriales</taxon>
        <taxon>Nocardioidaceae</taxon>
        <taxon>Nocardioides</taxon>
    </lineage>
</organism>
<dbReference type="CDD" id="cd00093">
    <property type="entry name" value="HTH_XRE"/>
    <property type="match status" value="1"/>
</dbReference>
<protein>
    <submittedName>
        <fullName evidence="2">Helix-turn-helix transcriptional regulator</fullName>
    </submittedName>
</protein>
<dbReference type="Gene3D" id="3.30.450.180">
    <property type="match status" value="1"/>
</dbReference>
<dbReference type="PANTHER" id="PTHR35010">
    <property type="entry name" value="BLL4672 PROTEIN-RELATED"/>
    <property type="match status" value="1"/>
</dbReference>
<dbReference type="RefSeq" id="WP_345182331.1">
    <property type="nucleotide sequence ID" value="NZ_BAABFQ010000010.1"/>
</dbReference>
<dbReference type="Pfam" id="PF17765">
    <property type="entry name" value="MLTR_LBD"/>
    <property type="match status" value="1"/>
</dbReference>
<sequence length="267" mass="28739">MTAALDASTAAEPVGAQVRRWRERRRRSQLDLSLAADVSTRHLSYVETGRSRPSPVLIERLCDELEVPLRERNRLHLAAGYAPPHPQRALVDLGAARTAIDTVLAGLEPHPALAVDVHWDLVAANRAASAFFADLPPGLTTPPVNVLRATLHPDGLAARIRNLAEWRAVVLGRVRRQLDRTGDPVLAELLAELRGYPAPPGHVDAGPVPASHPLVVPLRLATGDGELAFAYTTTVFGSPRDVTLDEIAIEAFLPADERTAAALRDAG</sequence>
<evidence type="ECO:0000313" key="3">
    <source>
        <dbReference type="Proteomes" id="UP001595956"/>
    </source>
</evidence>
<dbReference type="Pfam" id="PF13560">
    <property type="entry name" value="HTH_31"/>
    <property type="match status" value="1"/>
</dbReference>
<dbReference type="InterPro" id="IPR010982">
    <property type="entry name" value="Lambda_DNA-bd_dom_sf"/>
</dbReference>
<dbReference type="PROSITE" id="PS50943">
    <property type="entry name" value="HTH_CROC1"/>
    <property type="match status" value="1"/>
</dbReference>
<keyword evidence="3" id="KW-1185">Reference proteome</keyword>
<dbReference type="Gene3D" id="1.10.260.40">
    <property type="entry name" value="lambda repressor-like DNA-binding domains"/>
    <property type="match status" value="1"/>
</dbReference>
<dbReference type="PANTHER" id="PTHR35010:SF4">
    <property type="entry name" value="BLL5781 PROTEIN"/>
    <property type="match status" value="1"/>
</dbReference>
<comment type="caution">
    <text evidence="2">The sequence shown here is derived from an EMBL/GenBank/DDBJ whole genome shotgun (WGS) entry which is preliminary data.</text>
</comment>
<evidence type="ECO:0000259" key="1">
    <source>
        <dbReference type="PROSITE" id="PS50943"/>
    </source>
</evidence>
<gene>
    <name evidence="2" type="ORF">ACFPKY_21890</name>
</gene>